<dbReference type="Proteomes" id="UP001142400">
    <property type="component" value="Unassembled WGS sequence"/>
</dbReference>
<evidence type="ECO:0000313" key="2">
    <source>
        <dbReference type="EMBL" id="MCQ8831776.1"/>
    </source>
</evidence>
<dbReference type="EMBL" id="JANIIC010000027">
    <property type="protein sequence ID" value="MCQ8831776.1"/>
    <property type="molecule type" value="Genomic_DNA"/>
</dbReference>
<comment type="caution">
    <text evidence="2">The sequence shown here is derived from an EMBL/GenBank/DDBJ whole genome shotgun (WGS) entry which is preliminary data.</text>
</comment>
<name>A0A9X2RUT1_STRMQ</name>
<reference evidence="2" key="1">
    <citation type="submission" date="2022-06" db="EMBL/GenBank/DDBJ databases">
        <title>WGS of actinobacteria.</title>
        <authorList>
            <person name="Thawai C."/>
        </authorList>
    </citation>
    <scope>NUCLEOTIDE SEQUENCE</scope>
    <source>
        <strain evidence="2">DSM 42010</strain>
    </source>
</reference>
<evidence type="ECO:0000313" key="3">
    <source>
        <dbReference type="Proteomes" id="UP001142400"/>
    </source>
</evidence>
<feature type="domain" description="DUF6919" evidence="1">
    <location>
        <begin position="3"/>
        <end position="185"/>
    </location>
</feature>
<protein>
    <recommendedName>
        <fullName evidence="1">DUF6919 domain-containing protein</fullName>
    </recommendedName>
</protein>
<dbReference type="InterPro" id="IPR054212">
    <property type="entry name" value="DUF6919"/>
</dbReference>
<keyword evidence="3" id="KW-1185">Reference proteome</keyword>
<dbReference type="AlphaFoldDB" id="A0A9X2RUT1"/>
<gene>
    <name evidence="2" type="ORF">NQU54_22570</name>
</gene>
<organism evidence="2 3">
    <name type="scientific">Streptomyces malaysiensis subsp. samsunensis</name>
    <dbReference type="NCBI Taxonomy" id="459658"/>
    <lineage>
        <taxon>Bacteria</taxon>
        <taxon>Bacillati</taxon>
        <taxon>Actinomycetota</taxon>
        <taxon>Actinomycetes</taxon>
        <taxon>Kitasatosporales</taxon>
        <taxon>Streptomycetaceae</taxon>
        <taxon>Streptomyces</taxon>
        <taxon>Streptomyces violaceusniger group</taxon>
    </lineage>
</organism>
<proteinExistence type="predicted"/>
<accession>A0A9X2RUT1</accession>
<sequence length="186" mass="20562">MGNPWKKAESVADLGNLMADWLEGRLGGRTPGYCDTRPDEETNHLILTLAALCRAGFVTTNSQPGVKPERGYDGRMWRQRAFVEGWIVDGALLALIRAAAKRAGMTAIAHGPSSRGGNWIPLTDADGEIQMAAGDYLGHRRVINSEWSGIGRHATNELRRSTYLELIDPVWGRDDRLWPALQQAIR</sequence>
<dbReference type="RefSeq" id="WP_257632655.1">
    <property type="nucleotide sequence ID" value="NZ_JANIIC010000027.1"/>
</dbReference>
<dbReference type="Pfam" id="PF21897">
    <property type="entry name" value="DUF6919"/>
    <property type="match status" value="1"/>
</dbReference>
<evidence type="ECO:0000259" key="1">
    <source>
        <dbReference type="Pfam" id="PF21897"/>
    </source>
</evidence>